<dbReference type="InterPro" id="IPR011032">
    <property type="entry name" value="GroES-like_sf"/>
</dbReference>
<dbReference type="AlphaFoldDB" id="A0A7V4DWY9"/>
<gene>
    <name evidence="4" type="ORF">ENU78_01900</name>
</gene>
<dbReference type="SUPFAM" id="SSF50129">
    <property type="entry name" value="GroES-like"/>
    <property type="match status" value="1"/>
</dbReference>
<dbReference type="InterPro" id="IPR050129">
    <property type="entry name" value="Zn_alcohol_dh"/>
</dbReference>
<dbReference type="Gene3D" id="3.90.180.10">
    <property type="entry name" value="Medium-chain alcohol dehydrogenases, catalytic domain"/>
    <property type="match status" value="1"/>
</dbReference>
<dbReference type="GO" id="GO:0016491">
    <property type="term" value="F:oxidoreductase activity"/>
    <property type="evidence" value="ECO:0007669"/>
    <property type="project" value="UniProtKB-KW"/>
</dbReference>
<dbReference type="CDD" id="cd08231">
    <property type="entry name" value="MDR_TM0436_like"/>
    <property type="match status" value="1"/>
</dbReference>
<feature type="domain" description="Alcohol dehydrogenase-like C-terminal" evidence="2">
    <location>
        <begin position="193"/>
        <end position="325"/>
    </location>
</feature>
<name>A0A7V4DWY9_DICTH</name>
<dbReference type="PANTHER" id="PTHR43401:SF1">
    <property type="entry name" value="ENOYL REDUCTASE (ER) DOMAIN-CONTAINING PROTEIN"/>
    <property type="match status" value="1"/>
</dbReference>
<dbReference type="EMBL" id="DTDV01000006">
    <property type="protein sequence ID" value="HGK23192.1"/>
    <property type="molecule type" value="Genomic_DNA"/>
</dbReference>
<dbReference type="PANTHER" id="PTHR43401">
    <property type="entry name" value="L-THREONINE 3-DEHYDROGENASE"/>
    <property type="match status" value="1"/>
</dbReference>
<evidence type="ECO:0000256" key="1">
    <source>
        <dbReference type="ARBA" id="ARBA00023002"/>
    </source>
</evidence>
<protein>
    <submittedName>
        <fullName evidence="4">Alcohol dehydrogenase</fullName>
    </submittedName>
</protein>
<dbReference type="InterPro" id="IPR013154">
    <property type="entry name" value="ADH-like_N"/>
</dbReference>
<dbReference type="InterPro" id="IPR013149">
    <property type="entry name" value="ADH-like_C"/>
</dbReference>
<comment type="caution">
    <text evidence="4">The sequence shown here is derived from an EMBL/GenBank/DDBJ whole genome shotgun (WGS) entry which is preliminary data.</text>
</comment>
<organism evidence="4">
    <name type="scientific">Dictyoglomus thermophilum</name>
    <dbReference type="NCBI Taxonomy" id="14"/>
    <lineage>
        <taxon>Bacteria</taxon>
        <taxon>Pseudomonadati</taxon>
        <taxon>Dictyoglomota</taxon>
        <taxon>Dictyoglomia</taxon>
        <taxon>Dictyoglomales</taxon>
        <taxon>Dictyoglomaceae</taxon>
        <taxon>Dictyoglomus</taxon>
    </lineage>
</organism>
<keyword evidence="1" id="KW-0560">Oxidoreductase</keyword>
<feature type="domain" description="Alcohol dehydrogenase-like N-terminal" evidence="3">
    <location>
        <begin position="30"/>
        <end position="146"/>
    </location>
</feature>
<dbReference type="Pfam" id="PF00107">
    <property type="entry name" value="ADH_zinc_N"/>
    <property type="match status" value="1"/>
</dbReference>
<sequence length="363" mass="39834">MNMKAKAAILEEFKKPLVIRYVDIPPLLEGGILVKMVSSGICGSDIHMVDGEDPRVPVPIILGHEGVGEIVEINGDKRDLNGEILKKGDLIIWNRGVVCGECYFCKVLKMPYLCENRKIYGINRSFKEYPHLSGAFAEFIILEEKTEILRLSPNTDPNVIVMAGCSGATAVHAIDALEDNLLDKTVVVQGGGPLGIFALSLAKFQGAKNTILITGSSFRKEIAEKIGIDMILDRSTSAEERLNKILDITYGRGADVVIEATGTNKAVSEGLRFLRKGGTYIIAGVASPQEKVPIDFYEVSSKNITIKGVWVSDAEHFKKAVSFVEKHQDLFATLITHKISLDEINYGLDLVRERKAGKVVITY</sequence>
<dbReference type="Gene3D" id="3.40.50.720">
    <property type="entry name" value="NAD(P)-binding Rossmann-like Domain"/>
    <property type="match status" value="1"/>
</dbReference>
<evidence type="ECO:0000259" key="3">
    <source>
        <dbReference type="Pfam" id="PF08240"/>
    </source>
</evidence>
<reference evidence="4" key="1">
    <citation type="journal article" date="2020" name="mSystems">
        <title>Genome- and Community-Level Interaction Insights into Carbon Utilization and Element Cycling Functions of Hydrothermarchaeota in Hydrothermal Sediment.</title>
        <authorList>
            <person name="Zhou Z."/>
            <person name="Liu Y."/>
            <person name="Xu W."/>
            <person name="Pan J."/>
            <person name="Luo Z.H."/>
            <person name="Li M."/>
        </authorList>
    </citation>
    <scope>NUCLEOTIDE SEQUENCE [LARGE SCALE GENOMIC DNA]</scope>
    <source>
        <strain evidence="4">SpSt-70</strain>
    </source>
</reference>
<evidence type="ECO:0000259" key="2">
    <source>
        <dbReference type="Pfam" id="PF00107"/>
    </source>
</evidence>
<accession>A0A7V4DWY9</accession>
<dbReference type="InterPro" id="IPR036291">
    <property type="entry name" value="NAD(P)-bd_dom_sf"/>
</dbReference>
<dbReference type="SUPFAM" id="SSF51735">
    <property type="entry name" value="NAD(P)-binding Rossmann-fold domains"/>
    <property type="match status" value="1"/>
</dbReference>
<proteinExistence type="predicted"/>
<dbReference type="Pfam" id="PF08240">
    <property type="entry name" value="ADH_N"/>
    <property type="match status" value="1"/>
</dbReference>
<evidence type="ECO:0000313" key="4">
    <source>
        <dbReference type="EMBL" id="HGK23192.1"/>
    </source>
</evidence>